<evidence type="ECO:0000256" key="1">
    <source>
        <dbReference type="SAM" id="MobiDB-lite"/>
    </source>
</evidence>
<reference evidence="2 3" key="1">
    <citation type="journal article" date="2013" name="Curr. Biol.">
        <title>The Genome of the Foraminiferan Reticulomyxa filosa.</title>
        <authorList>
            <person name="Glockner G."/>
            <person name="Hulsmann N."/>
            <person name="Schleicher M."/>
            <person name="Noegel A.A."/>
            <person name="Eichinger L."/>
            <person name="Gallinger C."/>
            <person name="Pawlowski J."/>
            <person name="Sierra R."/>
            <person name="Euteneuer U."/>
            <person name="Pillet L."/>
            <person name="Moustafa A."/>
            <person name="Platzer M."/>
            <person name="Groth M."/>
            <person name="Szafranski K."/>
            <person name="Schliwa M."/>
        </authorList>
    </citation>
    <scope>NUCLEOTIDE SEQUENCE [LARGE SCALE GENOMIC DNA]</scope>
</reference>
<keyword evidence="3" id="KW-1185">Reference proteome</keyword>
<proteinExistence type="predicted"/>
<feature type="region of interest" description="Disordered" evidence="1">
    <location>
        <begin position="155"/>
        <end position="279"/>
    </location>
</feature>
<dbReference type="Proteomes" id="UP000023152">
    <property type="component" value="Unassembled WGS sequence"/>
</dbReference>
<feature type="compositionally biased region" description="Basic and acidic residues" evidence="1">
    <location>
        <begin position="221"/>
        <end position="235"/>
    </location>
</feature>
<feature type="compositionally biased region" description="Acidic residues" evidence="1">
    <location>
        <begin position="205"/>
        <end position="217"/>
    </location>
</feature>
<sequence length="303" mass="35802">MVENNKIIKYKKNEREYEKDINRIEITTEPAKGNESCPKLESLQSEMDKELMAELEKQKYQNHLGVEMDSRPLSHSKHRSPPLCVKSVTQLNKRFQENKAGKTYDDIVPIRLQSKKKERKKEVERQTQIEKWRTNNSRVSGVKRIVGMFERWNRTEHHSENEHEHSNEIRVGHDTEHENDNDNEHENNNNNNNNNENENEHEHENEDENENENENENEIGLGDRDGNGSKTDHEFTLFGTRHKKAKRNANQSKKSKIKKVFQRTQTEDSHYSKKGTLIHPSKTNSKTKLPSVSFFSFFLYVFF</sequence>
<feature type="compositionally biased region" description="Basic and acidic residues" evidence="1">
    <location>
        <begin position="155"/>
        <end position="187"/>
    </location>
</feature>
<dbReference type="EMBL" id="ASPP01003028">
    <property type="protein sequence ID" value="ETO33924.1"/>
    <property type="molecule type" value="Genomic_DNA"/>
</dbReference>
<dbReference type="AlphaFoldDB" id="X6P790"/>
<gene>
    <name evidence="2" type="ORF">RFI_03172</name>
</gene>
<evidence type="ECO:0000313" key="3">
    <source>
        <dbReference type="Proteomes" id="UP000023152"/>
    </source>
</evidence>
<name>X6P790_RETFI</name>
<organism evidence="2 3">
    <name type="scientific">Reticulomyxa filosa</name>
    <dbReference type="NCBI Taxonomy" id="46433"/>
    <lineage>
        <taxon>Eukaryota</taxon>
        <taxon>Sar</taxon>
        <taxon>Rhizaria</taxon>
        <taxon>Retaria</taxon>
        <taxon>Foraminifera</taxon>
        <taxon>Monothalamids</taxon>
        <taxon>Reticulomyxidae</taxon>
        <taxon>Reticulomyxa</taxon>
    </lineage>
</organism>
<accession>X6P790</accession>
<evidence type="ECO:0000313" key="2">
    <source>
        <dbReference type="EMBL" id="ETO33924.1"/>
    </source>
</evidence>
<protein>
    <submittedName>
        <fullName evidence="2">Uncharacterized protein</fullName>
    </submittedName>
</protein>
<comment type="caution">
    <text evidence="2">The sequence shown here is derived from an EMBL/GenBank/DDBJ whole genome shotgun (WGS) entry which is preliminary data.</text>
</comment>
<feature type="compositionally biased region" description="Basic residues" evidence="1">
    <location>
        <begin position="240"/>
        <end position="261"/>
    </location>
</feature>